<organism evidence="1">
    <name type="scientific">marine sediment metagenome</name>
    <dbReference type="NCBI Taxonomy" id="412755"/>
    <lineage>
        <taxon>unclassified sequences</taxon>
        <taxon>metagenomes</taxon>
        <taxon>ecological metagenomes</taxon>
    </lineage>
</organism>
<evidence type="ECO:0000313" key="1">
    <source>
        <dbReference type="EMBL" id="KKK82803.1"/>
    </source>
</evidence>
<dbReference type="AlphaFoldDB" id="A0A0F8YN05"/>
<gene>
    <name evidence="1" type="ORF">LCGC14_2799730</name>
</gene>
<dbReference type="EMBL" id="LAZR01052503">
    <property type="protein sequence ID" value="KKK82803.1"/>
    <property type="molecule type" value="Genomic_DNA"/>
</dbReference>
<proteinExistence type="predicted"/>
<comment type="caution">
    <text evidence="1">The sequence shown here is derived from an EMBL/GenBank/DDBJ whole genome shotgun (WGS) entry which is preliminary data.</text>
</comment>
<reference evidence="1" key="1">
    <citation type="journal article" date="2015" name="Nature">
        <title>Complex archaea that bridge the gap between prokaryotes and eukaryotes.</title>
        <authorList>
            <person name="Spang A."/>
            <person name="Saw J.H."/>
            <person name="Jorgensen S.L."/>
            <person name="Zaremba-Niedzwiedzka K."/>
            <person name="Martijn J."/>
            <person name="Lind A.E."/>
            <person name="van Eijk R."/>
            <person name="Schleper C."/>
            <person name="Guy L."/>
            <person name="Ettema T.J."/>
        </authorList>
    </citation>
    <scope>NUCLEOTIDE SEQUENCE</scope>
</reference>
<name>A0A0F8YN05_9ZZZZ</name>
<protein>
    <submittedName>
        <fullName evidence="1">Uncharacterized protein</fullName>
    </submittedName>
</protein>
<sequence>MKYSVEITFESFRDGLFMQSITVNRVKEADYLQEALEESIKDFYANITEVGMDDSRIVGTRIEEIR</sequence>
<accession>A0A0F8YN05</accession>